<evidence type="ECO:0000256" key="4">
    <source>
        <dbReference type="ARBA" id="ARBA00023015"/>
    </source>
</evidence>
<dbReference type="GO" id="GO:0003697">
    <property type="term" value="F:single-stranded DNA binding"/>
    <property type="evidence" value="ECO:0007669"/>
    <property type="project" value="InterPro"/>
</dbReference>
<dbReference type="PANTHER" id="PTHR28184">
    <property type="entry name" value="MITOCHONDRIAL HOMOLOGOUS RECOMBINATION PROTEIN 1"/>
    <property type="match status" value="1"/>
</dbReference>
<dbReference type="RefSeq" id="XP_064852419.1">
    <property type="nucleotide sequence ID" value="XM_064996347.1"/>
</dbReference>
<keyword evidence="3" id="KW-0689">Ribosomal protein</keyword>
<evidence type="ECO:0000256" key="8">
    <source>
        <dbReference type="ARBA" id="ARBA00035185"/>
    </source>
</evidence>
<proteinExistence type="inferred from homology"/>
<dbReference type="GO" id="GO:0003735">
    <property type="term" value="F:structural constituent of ribosome"/>
    <property type="evidence" value="ECO:0007669"/>
    <property type="project" value="TreeGrafter"/>
</dbReference>
<dbReference type="AlphaFoldDB" id="A0AAV5QLC0"/>
<dbReference type="GO" id="GO:0005840">
    <property type="term" value="C:ribosome"/>
    <property type="evidence" value="ECO:0007669"/>
    <property type="project" value="UniProtKB-KW"/>
</dbReference>
<dbReference type="GO" id="GO:0000150">
    <property type="term" value="F:DNA strand exchange activity"/>
    <property type="evidence" value="ECO:0007669"/>
    <property type="project" value="InterPro"/>
</dbReference>
<dbReference type="InterPro" id="IPR024629">
    <property type="entry name" value="Ribosomal_mL67"/>
</dbReference>
<comment type="similarity">
    <text evidence="2">Belongs to the mitochondrion-specific ribosomal protein mL67 family.</text>
</comment>
<protein>
    <recommendedName>
        <fullName evidence="8">Large ribosomal subunit protein mL67</fullName>
    </recommendedName>
    <alternativeName>
        <fullName evidence="9">Mitochondrial homologous recombination protein 1</fullName>
    </alternativeName>
</protein>
<keyword evidence="4" id="KW-0805">Transcription regulation</keyword>
<dbReference type="EMBL" id="BTFZ01000006">
    <property type="protein sequence ID" value="GMM35419.1"/>
    <property type="molecule type" value="Genomic_DNA"/>
</dbReference>
<dbReference type="GO" id="GO:1990904">
    <property type="term" value="C:ribonucleoprotein complex"/>
    <property type="evidence" value="ECO:0007669"/>
    <property type="project" value="UniProtKB-KW"/>
</dbReference>
<keyword evidence="7" id="KW-0687">Ribonucleoprotein</keyword>
<evidence type="ECO:0000256" key="6">
    <source>
        <dbReference type="ARBA" id="ARBA00023163"/>
    </source>
</evidence>
<comment type="caution">
    <text evidence="10">The sequence shown here is derived from an EMBL/GenBank/DDBJ whole genome shotgun (WGS) entry which is preliminary data.</text>
</comment>
<keyword evidence="11" id="KW-1185">Reference proteome</keyword>
<evidence type="ECO:0000256" key="9">
    <source>
        <dbReference type="ARBA" id="ARBA00035511"/>
    </source>
</evidence>
<reference evidence="10 11" key="1">
    <citation type="journal article" date="2023" name="Elife">
        <title>Identification of key yeast species and microbe-microbe interactions impacting larval growth of Drosophila in the wild.</title>
        <authorList>
            <person name="Mure A."/>
            <person name="Sugiura Y."/>
            <person name="Maeda R."/>
            <person name="Honda K."/>
            <person name="Sakurai N."/>
            <person name="Takahashi Y."/>
            <person name="Watada M."/>
            <person name="Katoh T."/>
            <person name="Gotoh A."/>
            <person name="Gotoh Y."/>
            <person name="Taniguchi I."/>
            <person name="Nakamura K."/>
            <person name="Hayashi T."/>
            <person name="Katayama T."/>
            <person name="Uemura T."/>
            <person name="Hattori Y."/>
        </authorList>
    </citation>
    <scope>NUCLEOTIDE SEQUENCE [LARGE SCALE GENOMIC DNA]</scope>
    <source>
        <strain evidence="10 11">SC-9</strain>
    </source>
</reference>
<evidence type="ECO:0000256" key="1">
    <source>
        <dbReference type="ARBA" id="ARBA00004173"/>
    </source>
</evidence>
<evidence type="ECO:0000256" key="2">
    <source>
        <dbReference type="ARBA" id="ARBA00010741"/>
    </source>
</evidence>
<evidence type="ECO:0000313" key="10">
    <source>
        <dbReference type="EMBL" id="GMM35419.1"/>
    </source>
</evidence>
<name>A0AAV5QLC0_9ASCO</name>
<organism evidence="10 11">
    <name type="scientific">Saccharomycopsis crataegensis</name>
    <dbReference type="NCBI Taxonomy" id="43959"/>
    <lineage>
        <taxon>Eukaryota</taxon>
        <taxon>Fungi</taxon>
        <taxon>Dikarya</taxon>
        <taxon>Ascomycota</taxon>
        <taxon>Saccharomycotina</taxon>
        <taxon>Saccharomycetes</taxon>
        <taxon>Saccharomycopsidaceae</taxon>
        <taxon>Saccharomycopsis</taxon>
    </lineage>
</organism>
<evidence type="ECO:0000256" key="3">
    <source>
        <dbReference type="ARBA" id="ARBA00022980"/>
    </source>
</evidence>
<sequence length="208" mass="24790">MVNLAARFHDAKWLLSKGYSPSVYLFRNLESGQVIYSQFPYFAERQIKKQFQRPNWQNRLPSTRKDIWRIMSVVSFDNHEKAVDAYNALVELRHLRDVGQKKLANSFRKKNEDGNIWYSAQYRPTWTQESVADLTTVIDELKLENTKIFWEDLWRKGDDKYWNQELVEHRQLEKFSPREESVVLKRLGEKVKAEFALLKESQNAETLS</sequence>
<keyword evidence="5" id="KW-0496">Mitochondrion</keyword>
<accession>A0AAV5QLC0</accession>
<dbReference type="GO" id="GO:0005739">
    <property type="term" value="C:mitochondrion"/>
    <property type="evidence" value="ECO:0007669"/>
    <property type="project" value="UniProtKB-SubCell"/>
</dbReference>
<evidence type="ECO:0000313" key="11">
    <source>
        <dbReference type="Proteomes" id="UP001360560"/>
    </source>
</evidence>
<keyword evidence="6" id="KW-0804">Transcription</keyword>
<dbReference type="PANTHER" id="PTHR28184:SF1">
    <property type="entry name" value="LARGE RIBOSOMAL SUBUNIT PROTEIN ML67"/>
    <property type="match status" value="1"/>
</dbReference>
<gene>
    <name evidence="10" type="ORF">DASC09_027440</name>
</gene>
<evidence type="ECO:0000256" key="7">
    <source>
        <dbReference type="ARBA" id="ARBA00023274"/>
    </source>
</evidence>
<comment type="subcellular location">
    <subcellularLocation>
        <location evidence="1">Mitochondrion</location>
    </subcellularLocation>
</comment>
<evidence type="ECO:0000256" key="5">
    <source>
        <dbReference type="ARBA" id="ARBA00023128"/>
    </source>
</evidence>
<dbReference type="Proteomes" id="UP001360560">
    <property type="component" value="Unassembled WGS sequence"/>
</dbReference>
<dbReference type="Pfam" id="PF12829">
    <property type="entry name" value="Mhr1"/>
    <property type="match status" value="1"/>
</dbReference>
<dbReference type="GeneID" id="90073398"/>